<keyword evidence="1" id="KW-1133">Transmembrane helix</keyword>
<evidence type="ECO:0000256" key="1">
    <source>
        <dbReference type="SAM" id="Phobius"/>
    </source>
</evidence>
<evidence type="ECO:0000313" key="2">
    <source>
        <dbReference type="EMBL" id="RGN36485.1"/>
    </source>
</evidence>
<comment type="caution">
    <text evidence="2">The sequence shown here is derived from an EMBL/GenBank/DDBJ whole genome shotgun (WGS) entry which is preliminary data.</text>
</comment>
<name>A0A3E5BGE3_9BACE</name>
<protein>
    <submittedName>
        <fullName evidence="2">Uncharacterized protein</fullName>
    </submittedName>
</protein>
<feature type="transmembrane region" description="Helical" evidence="1">
    <location>
        <begin position="38"/>
        <end position="58"/>
    </location>
</feature>
<dbReference type="Proteomes" id="UP000260983">
    <property type="component" value="Unassembled WGS sequence"/>
</dbReference>
<dbReference type="EMBL" id="QSUL01000005">
    <property type="protein sequence ID" value="RGN36485.1"/>
    <property type="molecule type" value="Genomic_DNA"/>
</dbReference>
<organism evidence="2 3">
    <name type="scientific">Bacteroides oleiciplenus</name>
    <dbReference type="NCBI Taxonomy" id="626931"/>
    <lineage>
        <taxon>Bacteria</taxon>
        <taxon>Pseudomonadati</taxon>
        <taxon>Bacteroidota</taxon>
        <taxon>Bacteroidia</taxon>
        <taxon>Bacteroidales</taxon>
        <taxon>Bacteroidaceae</taxon>
        <taxon>Bacteroides</taxon>
    </lineage>
</organism>
<reference evidence="2 3" key="1">
    <citation type="submission" date="2018-08" db="EMBL/GenBank/DDBJ databases">
        <title>A genome reference for cultivated species of the human gut microbiota.</title>
        <authorList>
            <person name="Zou Y."/>
            <person name="Xue W."/>
            <person name="Luo G."/>
        </authorList>
    </citation>
    <scope>NUCLEOTIDE SEQUENCE [LARGE SCALE GENOMIC DNA]</scope>
    <source>
        <strain evidence="2 3">OM05-15BH</strain>
    </source>
</reference>
<dbReference type="AlphaFoldDB" id="A0A3E5BGE3"/>
<proteinExistence type="predicted"/>
<gene>
    <name evidence="2" type="ORF">DXB65_08765</name>
</gene>
<evidence type="ECO:0000313" key="3">
    <source>
        <dbReference type="Proteomes" id="UP000260983"/>
    </source>
</evidence>
<keyword evidence="1" id="KW-0812">Transmembrane</keyword>
<sequence length="71" mass="8377">MTSVFQKTTPFNQFGGRWEVWGGKEEKRWEDYRGDKVVVLYITMITNTILLLLVQNCFGINRYNPRISLFG</sequence>
<keyword evidence="1" id="KW-0472">Membrane</keyword>
<accession>A0A3E5BGE3</accession>